<gene>
    <name evidence="1" type="primary">P0501G01.15</name>
</gene>
<organism evidence="1">
    <name type="scientific">Oryza sativa subsp. japonica</name>
    <name type="common">Rice</name>
    <dbReference type="NCBI Taxonomy" id="39947"/>
    <lineage>
        <taxon>Eukaryota</taxon>
        <taxon>Viridiplantae</taxon>
        <taxon>Streptophyta</taxon>
        <taxon>Embryophyta</taxon>
        <taxon>Tracheophyta</taxon>
        <taxon>Spermatophyta</taxon>
        <taxon>Magnoliopsida</taxon>
        <taxon>Liliopsida</taxon>
        <taxon>Poales</taxon>
        <taxon>Poaceae</taxon>
        <taxon>BOP clade</taxon>
        <taxon>Oryzoideae</taxon>
        <taxon>Oryzeae</taxon>
        <taxon>Oryzinae</taxon>
        <taxon>Oryza</taxon>
        <taxon>Oryza sativa</taxon>
    </lineage>
</organism>
<dbReference type="Proteomes" id="UP000817658">
    <property type="component" value="Chromosome 1"/>
</dbReference>
<protein>
    <submittedName>
        <fullName evidence="1">Uncharacterized protein P0501G01.15</fullName>
    </submittedName>
</protein>
<proteinExistence type="predicted"/>
<sequence>MRSEGSRPLGIWREEGGRRRRFYSVRGARAEAADSRRPQCSWRVNAARDE</sequence>
<reference evidence="1" key="1">
    <citation type="journal article" date="2002" name="Nature">
        <title>The genome sequence and structure of rice chromosome 1.</title>
        <authorList>
            <person name="Sasaki T."/>
            <person name="Matsumoto T."/>
            <person name="Yamamoto K."/>
            <person name="Sakata K."/>
            <person name="Baba T."/>
            <person name="Katayose Y."/>
            <person name="Wu J."/>
            <person name="Niimura Y."/>
            <person name="Cheng Z."/>
            <person name="Nagamura Y."/>
            <person name="Antonio B.A."/>
            <person name="Kanamori H."/>
            <person name="Hosokawa S."/>
            <person name="Masukawa M."/>
            <person name="Arikawa K."/>
            <person name="Chiden Y."/>
            <person name="Hayashi M."/>
            <person name="Okamoto M."/>
            <person name="Ando T."/>
            <person name="Aoki H."/>
            <person name="Arita K."/>
            <person name="Hamada M."/>
            <person name="Harada C."/>
            <person name="Hijishita S."/>
            <person name="Honda M."/>
            <person name="Ichikawa Y."/>
            <person name="Idonuma A."/>
            <person name="Iijima M."/>
            <person name="Ikeda M."/>
            <person name="Ikeno M."/>
            <person name="Itoh S."/>
            <person name="Itoh T."/>
            <person name="Itoh Y."/>
            <person name="Itoh Y."/>
            <person name="Iwabuchi A."/>
            <person name="Kamiya K."/>
            <person name="Karasawa W."/>
            <person name="Katagiri S."/>
            <person name="Kikuta A."/>
            <person name="Kobayashi N."/>
            <person name="Kono I."/>
            <person name="Machita K."/>
            <person name="Maehara T."/>
            <person name="Mizuno H."/>
            <person name="Mizubayashi T."/>
            <person name="Mukai Y."/>
            <person name="Nagasaki H."/>
            <person name="Nakashima M."/>
            <person name="Nakama Y."/>
            <person name="Nakamichi Y."/>
            <person name="Nakamura M."/>
            <person name="Namiki N."/>
            <person name="Negishi M."/>
            <person name="Ohta I."/>
            <person name="Ono N."/>
            <person name="Saji S."/>
            <person name="Sakai K."/>
            <person name="Shibata M."/>
            <person name="Shimokawa T."/>
            <person name="Shomura A."/>
            <person name="Song J."/>
            <person name="Takazaki Y."/>
            <person name="Terasawa K."/>
            <person name="Tsuji K."/>
            <person name="Waki K."/>
            <person name="Yamagata H."/>
            <person name="Yamane H."/>
            <person name="Yoshiki S."/>
            <person name="Yoshihara R."/>
            <person name="Yukawa K."/>
            <person name="Zhong H."/>
            <person name="Iwama H."/>
            <person name="Endo T."/>
            <person name="Ito H."/>
            <person name="Hahn J.H."/>
            <person name="Kim H.I."/>
            <person name="Eun M.Y."/>
            <person name="Yano M."/>
            <person name="Jiang J."/>
            <person name="Gojobori T."/>
        </authorList>
    </citation>
    <scope>NUCLEOTIDE SEQUENCE [LARGE SCALE GENOMIC DNA]</scope>
</reference>
<accession>Q5ZE70</accession>
<evidence type="ECO:0000313" key="1">
    <source>
        <dbReference type="EMBL" id="BAD61170.1"/>
    </source>
</evidence>
<dbReference type="EMBL" id="AP002819">
    <property type="protein sequence ID" value="BAD61170.1"/>
    <property type="molecule type" value="Genomic_DNA"/>
</dbReference>
<dbReference type="AlphaFoldDB" id="Q5ZE70"/>
<name>Q5ZE70_ORYSJ</name>